<dbReference type="EMBL" id="NOVD01000031">
    <property type="protein sequence ID" value="PCK24404.1"/>
    <property type="molecule type" value="Genomic_DNA"/>
</dbReference>
<evidence type="ECO:0000313" key="1">
    <source>
        <dbReference type="EMBL" id="PCK24404.1"/>
    </source>
</evidence>
<sequence length="178" mass="20351">MLTIQTLAGIPRAGSGGEFEEFRLNNLVAMLNWPADVLRDWLWDHGCHVPFLDDYRTVDLTTIRWTNESVLTTELVELPTGPSEADCISDFAQNHEHWIRTRDHAFPEVRAAWEQEGTWARPPILLERSLINPNLRGLQVIEGRTRFGILRGRHAAGIPVAHHHSAWVGRQIRQPDDI</sequence>
<organism evidence="1 2">
    <name type="scientific">Rhodococcus qingshengii</name>
    <dbReference type="NCBI Taxonomy" id="334542"/>
    <lineage>
        <taxon>Bacteria</taxon>
        <taxon>Bacillati</taxon>
        <taxon>Actinomycetota</taxon>
        <taxon>Actinomycetes</taxon>
        <taxon>Mycobacteriales</taxon>
        <taxon>Nocardiaceae</taxon>
        <taxon>Rhodococcus</taxon>
        <taxon>Rhodococcus erythropolis group</taxon>
    </lineage>
</organism>
<evidence type="ECO:0000313" key="2">
    <source>
        <dbReference type="Proteomes" id="UP000230886"/>
    </source>
</evidence>
<gene>
    <name evidence="1" type="ORF">CHR55_26295</name>
</gene>
<dbReference type="AlphaFoldDB" id="A0A2A5J474"/>
<dbReference type="Proteomes" id="UP000230886">
    <property type="component" value="Unassembled WGS sequence"/>
</dbReference>
<accession>A0A2A5J474</accession>
<comment type="caution">
    <text evidence="1">The sequence shown here is derived from an EMBL/GenBank/DDBJ whole genome shotgun (WGS) entry which is preliminary data.</text>
</comment>
<proteinExistence type="predicted"/>
<reference evidence="1 2" key="1">
    <citation type="submission" date="2017-07" db="EMBL/GenBank/DDBJ databases">
        <title>Draft sequence of Rhodococcus enclensis 23b-28.</title>
        <authorList>
            <person name="Besaury L."/>
            <person name="Sancelme M."/>
            <person name="Amato P."/>
            <person name="Lallement A."/>
            <person name="Delort A.-M."/>
        </authorList>
    </citation>
    <scope>NUCLEOTIDE SEQUENCE [LARGE SCALE GENOMIC DNA]</scope>
    <source>
        <strain evidence="1 2">23b-28</strain>
    </source>
</reference>
<protein>
    <submittedName>
        <fullName evidence="1">Uncharacterized protein</fullName>
    </submittedName>
</protein>
<name>A0A2A5J474_RHOSG</name>